<dbReference type="RefSeq" id="WP_007213395.1">
    <property type="nucleotide sequence ID" value="NZ_JAFEKG010000003.1"/>
</dbReference>
<dbReference type="Gene3D" id="1.50.10.10">
    <property type="match status" value="1"/>
</dbReference>
<dbReference type="InterPro" id="IPR027414">
    <property type="entry name" value="GH95_N_dom"/>
</dbReference>
<dbReference type="Pfam" id="PF22124">
    <property type="entry name" value="Glyco_hydro_95_cat"/>
    <property type="match status" value="1"/>
</dbReference>
<dbReference type="InterPro" id="IPR054363">
    <property type="entry name" value="GH95_cat"/>
</dbReference>
<dbReference type="InterPro" id="IPR008928">
    <property type="entry name" value="6-hairpin_glycosidase_sf"/>
</dbReference>
<proteinExistence type="predicted"/>
<dbReference type="PIRSF" id="PIRSF007663">
    <property type="entry name" value="UCP007663"/>
    <property type="match status" value="1"/>
</dbReference>
<evidence type="ECO:0000259" key="3">
    <source>
        <dbReference type="Pfam" id="PF21307"/>
    </source>
</evidence>
<dbReference type="Proteomes" id="UP000325055">
    <property type="component" value="Unassembled WGS sequence"/>
</dbReference>
<feature type="domain" description="Glycosyl hydrolase family 95 N-terminal" evidence="2">
    <location>
        <begin position="26"/>
        <end position="280"/>
    </location>
</feature>
<feature type="domain" description="Alpha fucosidase A-like C-terminal" evidence="3">
    <location>
        <begin position="727"/>
        <end position="819"/>
    </location>
</feature>
<dbReference type="SUPFAM" id="SSF48208">
    <property type="entry name" value="Six-hairpin glycosidases"/>
    <property type="match status" value="1"/>
</dbReference>
<dbReference type="PANTHER" id="PTHR31084:SF0">
    <property type="entry name" value="ALPHA-L-FUCOSIDASE 2"/>
    <property type="match status" value="1"/>
</dbReference>
<dbReference type="AlphaFoldDB" id="A0A5M6AD68"/>
<dbReference type="InterPro" id="IPR016518">
    <property type="entry name" value="Alpha-L-fucosidase"/>
</dbReference>
<dbReference type="EMBL" id="VVYW01000003">
    <property type="protein sequence ID" value="KAA5410527.1"/>
    <property type="molecule type" value="Genomic_DNA"/>
</dbReference>
<dbReference type="InterPro" id="IPR012341">
    <property type="entry name" value="6hp_glycosidase-like_sf"/>
</dbReference>
<dbReference type="GO" id="GO:0004560">
    <property type="term" value="F:alpha-L-fucosidase activity"/>
    <property type="evidence" value="ECO:0007669"/>
    <property type="project" value="InterPro"/>
</dbReference>
<feature type="domain" description="Glycosyl hydrolase family 95 catalytic" evidence="4">
    <location>
        <begin position="308"/>
        <end position="725"/>
    </location>
</feature>
<evidence type="ECO:0000259" key="2">
    <source>
        <dbReference type="Pfam" id="PF14498"/>
    </source>
</evidence>
<evidence type="ECO:0000313" key="5">
    <source>
        <dbReference type="EMBL" id="KAA5410527.1"/>
    </source>
</evidence>
<reference evidence="5 6" key="1">
    <citation type="journal article" date="2019" name="Nat. Med.">
        <title>A library of human gut bacterial isolates paired with longitudinal multiomics data enables mechanistic microbiome research.</title>
        <authorList>
            <person name="Poyet M."/>
            <person name="Groussin M."/>
            <person name="Gibbons S.M."/>
            <person name="Avila-Pacheco J."/>
            <person name="Jiang X."/>
            <person name="Kearney S.M."/>
            <person name="Perrotta A.R."/>
            <person name="Berdy B."/>
            <person name="Zhao S."/>
            <person name="Lieberman T.D."/>
            <person name="Swanson P.K."/>
            <person name="Smith M."/>
            <person name="Roesemann S."/>
            <person name="Alexander J.E."/>
            <person name="Rich S.A."/>
            <person name="Livny J."/>
            <person name="Vlamakis H."/>
            <person name="Clish C."/>
            <person name="Bullock K."/>
            <person name="Deik A."/>
            <person name="Scott J."/>
            <person name="Pierce K.A."/>
            <person name="Xavier R.J."/>
            <person name="Alm E.J."/>
        </authorList>
    </citation>
    <scope>NUCLEOTIDE SEQUENCE [LARGE SCALE GENOMIC DNA]</scope>
    <source>
        <strain evidence="5 6">BIOML-A7</strain>
    </source>
</reference>
<evidence type="ECO:0000313" key="6">
    <source>
        <dbReference type="Proteomes" id="UP000325055"/>
    </source>
</evidence>
<keyword evidence="1" id="KW-0732">Signal</keyword>
<dbReference type="FunFam" id="1.50.10.10:FF:000028">
    <property type="entry name" value="Alpha-L-fucosidase 2"/>
    <property type="match status" value="1"/>
</dbReference>
<dbReference type="Pfam" id="PF14498">
    <property type="entry name" value="Glyco_hyd_65N_2"/>
    <property type="match status" value="1"/>
</dbReference>
<protein>
    <submittedName>
        <fullName evidence="5">Glycoside hydrolase family 95 protein</fullName>
    </submittedName>
</protein>
<organism evidence="5 6">
    <name type="scientific">Bacteroides cellulosilyticus</name>
    <dbReference type="NCBI Taxonomy" id="246787"/>
    <lineage>
        <taxon>Bacteria</taxon>
        <taxon>Pseudomonadati</taxon>
        <taxon>Bacteroidota</taxon>
        <taxon>Bacteroidia</taxon>
        <taxon>Bacteroidales</taxon>
        <taxon>Bacteroidaceae</taxon>
        <taxon>Bacteroides</taxon>
    </lineage>
</organism>
<keyword evidence="5" id="KW-0378">Hydrolase</keyword>
<evidence type="ECO:0000259" key="4">
    <source>
        <dbReference type="Pfam" id="PF22124"/>
    </source>
</evidence>
<dbReference type="InterPro" id="IPR049053">
    <property type="entry name" value="AFCA-like_C"/>
</dbReference>
<evidence type="ECO:0000256" key="1">
    <source>
        <dbReference type="SAM" id="SignalP"/>
    </source>
</evidence>
<gene>
    <name evidence="5" type="ORF">F2Y86_04650</name>
</gene>
<feature type="chain" id="PRO_5024464049" evidence="1">
    <location>
        <begin position="21"/>
        <end position="822"/>
    </location>
</feature>
<dbReference type="Pfam" id="PF21307">
    <property type="entry name" value="Glyco_hydro_95_C"/>
    <property type="match status" value="1"/>
</dbReference>
<name>A0A5M6AD68_9BACE</name>
<comment type="caution">
    <text evidence="5">The sequence shown here is derived from an EMBL/GenBank/DDBJ whole genome shotgun (WGS) entry which is preliminary data.</text>
</comment>
<sequence length="822" mass="92557">MKKNIKILLLTITCCSVLHAQDHLRLWYEKPANTWVEALPLGNGYIGAMVYGKVENELIQLNEGTLWTGVPCVKSVNPDAYSYLSEMREALSRDDFAAAGTLSKKMQGYFSQSFLPLGDLEIKQSFGDRKAWYLGYKRELDLNEAILTTSFWEGGVQYVREMFTSAPDRVMVLRFTASQKGKLALDFTTKSRLSDAVEALGDNCLAMDGAAPARLDPAYYNRKGREPMMRVDENGCSGMRFRSLLKAIPVGGTVTTDKKGIHINGADEILVIWTAATSFNGFDKCPACEGKDEKMLAGQYLAKASIKSFDELKDSHIRDFASYFERVSLQLTDTVGSKVNAQLPSDFRLKLYSYGNYDPQLEELLFQYGRYLLISSSRLGGTAANLQGIWNKDFRPPWSSNYTININTEMNYWLAETTNLSEMHTPLLSWIKDLSKAGRATAKEFYHAKGWVAHHNSDIWGLSNPVGNKGDGSPEWANWTMGGNWLCQHLWEHYCFTGDKQFLADEAYPVMKEAALFCLDWLVERGDYLITSPSVSPENLFVVDGKKYAVSEASTMDMAIIRDLFSNLIEASEVLNIDRKFRKQLVTAKNKLFPYQIGAKGQLQEWSKDYVENDPHHRHLSHLFGLHPGRDISPLLTPELAKAAQKTFELRGDDGTGWSKGWKINFAARLLDGNHAYKMIREIMRYVDPTLNTNHGGTYPNFFDAHPPFQIDGNFGATAGVAEMLLQSHLKELHLLPALPVVWPSGKVKGLKARGNFEVDIVWEKGTLKSARIRSNLGNKCVLRTSVPVKVEGAECLQSQDKGYYLTTFATIQGEDYQIWRE</sequence>
<accession>A0A5M6AD68</accession>
<dbReference type="GO" id="GO:0005975">
    <property type="term" value="P:carbohydrate metabolic process"/>
    <property type="evidence" value="ECO:0007669"/>
    <property type="project" value="InterPro"/>
</dbReference>
<dbReference type="PANTHER" id="PTHR31084">
    <property type="entry name" value="ALPHA-L-FUCOSIDASE 2"/>
    <property type="match status" value="1"/>
</dbReference>
<feature type="signal peptide" evidence="1">
    <location>
        <begin position="1"/>
        <end position="20"/>
    </location>
</feature>